<evidence type="ECO:0000256" key="1">
    <source>
        <dbReference type="ARBA" id="ARBA00008857"/>
    </source>
</evidence>
<dbReference type="Gene3D" id="1.10.443.10">
    <property type="entry name" value="Intergrase catalytic core"/>
    <property type="match status" value="1"/>
</dbReference>
<reference evidence="6 7" key="1">
    <citation type="submission" date="2022-07" db="EMBL/GenBank/DDBJ databases">
        <title>Fecal culturing of patients with breast cancer.</title>
        <authorList>
            <person name="Teng N.M.Y."/>
            <person name="Kiu R."/>
            <person name="Evans R."/>
            <person name="Baker D.J."/>
            <person name="Zenner C."/>
            <person name="Robinson S.D."/>
            <person name="Hall L.J."/>
        </authorList>
    </citation>
    <scope>NUCLEOTIDE SEQUENCE [LARGE SCALE GENOMIC DNA]</scope>
    <source>
        <strain evidence="6 7">LH1063</strain>
    </source>
</reference>
<comment type="caution">
    <text evidence="6">The sequence shown here is derived from an EMBL/GenBank/DDBJ whole genome shotgun (WGS) entry which is preliminary data.</text>
</comment>
<dbReference type="InterPro" id="IPR025269">
    <property type="entry name" value="SAM-like_dom"/>
</dbReference>
<feature type="domain" description="Tyr recombinase" evidence="5">
    <location>
        <begin position="119"/>
        <end position="308"/>
    </location>
</feature>
<dbReference type="PANTHER" id="PTHR30349">
    <property type="entry name" value="PHAGE INTEGRASE-RELATED"/>
    <property type="match status" value="1"/>
</dbReference>
<dbReference type="InterPro" id="IPR002104">
    <property type="entry name" value="Integrase_catalytic"/>
</dbReference>
<name>A0ABT1MGL9_9BACT</name>
<gene>
    <name evidence="6" type="ORF">NMU02_06695</name>
</gene>
<dbReference type="SUPFAM" id="SSF56349">
    <property type="entry name" value="DNA breaking-rejoining enzymes"/>
    <property type="match status" value="1"/>
</dbReference>
<dbReference type="InterPro" id="IPR013762">
    <property type="entry name" value="Integrase-like_cat_sf"/>
</dbReference>
<feature type="compositionally biased region" description="Basic and acidic residues" evidence="4">
    <location>
        <begin position="328"/>
        <end position="350"/>
    </location>
</feature>
<dbReference type="Pfam" id="PF00589">
    <property type="entry name" value="Phage_integrase"/>
    <property type="match status" value="1"/>
</dbReference>
<evidence type="ECO:0000256" key="4">
    <source>
        <dbReference type="SAM" id="MobiDB-lite"/>
    </source>
</evidence>
<evidence type="ECO:0000259" key="5">
    <source>
        <dbReference type="PROSITE" id="PS51898"/>
    </source>
</evidence>
<evidence type="ECO:0000256" key="3">
    <source>
        <dbReference type="ARBA" id="ARBA00023172"/>
    </source>
</evidence>
<dbReference type="PROSITE" id="PS51898">
    <property type="entry name" value="TYR_RECOMBINASE"/>
    <property type="match status" value="1"/>
</dbReference>
<dbReference type="PANTHER" id="PTHR30349:SF64">
    <property type="entry name" value="PROPHAGE INTEGRASE INTD-RELATED"/>
    <property type="match status" value="1"/>
</dbReference>
<keyword evidence="3" id="KW-0233">DNA recombination</keyword>
<evidence type="ECO:0000313" key="7">
    <source>
        <dbReference type="Proteomes" id="UP001205603"/>
    </source>
</evidence>
<sequence length="392" mass="45299">MKNESNLNYPLPDILNKIIDSKKESGKLRTAANYLATVSKVNKYIGTDTRKFYLRDISPEWVSGFVDWLHRQHPGKPQTADFYVRNTRALYNQAVKLLVHDQHLRVNPFEGIAIKGIRRSGRALSQREVRGLLSTKLRCRLSRSQKETLDLLLFMLYMRGMVFQDIFNLRRNAVDAHGHIQYLRSKTGIPINFIVPPEALKIMNDYSRINSPYVFPFLHMHHKIKEKEIGEESALRRVNRHALAIGEKAGLSTPLTTYVIRHTWATLMLEAGKPVELISQCLGHTSIRTTQIYLSKISIHKVDREVEDMVNLMLRNGTKRPGSPIGKKKIDNNIKNNEKSRSVKQEYDKSKSHTHKLKIVLLLKKIVSFFVRKRQAQPLSFGALYLLRKNRV</sequence>
<dbReference type="Proteomes" id="UP001205603">
    <property type="component" value="Unassembled WGS sequence"/>
</dbReference>
<dbReference type="RefSeq" id="WP_255026791.1">
    <property type="nucleotide sequence ID" value="NZ_JANDHW010000005.1"/>
</dbReference>
<accession>A0ABT1MGL9</accession>
<dbReference type="Gene3D" id="1.10.150.130">
    <property type="match status" value="1"/>
</dbReference>
<dbReference type="EMBL" id="JANDHW010000005">
    <property type="protein sequence ID" value="MCP9611775.1"/>
    <property type="molecule type" value="Genomic_DNA"/>
</dbReference>
<comment type="similarity">
    <text evidence="1">Belongs to the 'phage' integrase family.</text>
</comment>
<keyword evidence="2" id="KW-0238">DNA-binding</keyword>
<proteinExistence type="inferred from homology"/>
<evidence type="ECO:0000256" key="2">
    <source>
        <dbReference type="ARBA" id="ARBA00023125"/>
    </source>
</evidence>
<dbReference type="InterPro" id="IPR050090">
    <property type="entry name" value="Tyrosine_recombinase_XerCD"/>
</dbReference>
<dbReference type="InterPro" id="IPR010998">
    <property type="entry name" value="Integrase_recombinase_N"/>
</dbReference>
<feature type="region of interest" description="Disordered" evidence="4">
    <location>
        <begin position="317"/>
        <end position="350"/>
    </location>
</feature>
<dbReference type="InterPro" id="IPR011010">
    <property type="entry name" value="DNA_brk_join_enz"/>
</dbReference>
<organism evidence="6 7">
    <name type="scientific">Coprobacter tertius</name>
    <dbReference type="NCBI Taxonomy" id="2944915"/>
    <lineage>
        <taxon>Bacteria</taxon>
        <taxon>Pseudomonadati</taxon>
        <taxon>Bacteroidota</taxon>
        <taxon>Bacteroidia</taxon>
        <taxon>Bacteroidales</taxon>
        <taxon>Barnesiellaceae</taxon>
        <taxon>Coprobacter</taxon>
    </lineage>
</organism>
<dbReference type="Pfam" id="PF13102">
    <property type="entry name" value="Phage_int_SAM_5"/>
    <property type="match status" value="1"/>
</dbReference>
<evidence type="ECO:0000313" key="6">
    <source>
        <dbReference type="EMBL" id="MCP9611775.1"/>
    </source>
</evidence>
<keyword evidence="7" id="KW-1185">Reference proteome</keyword>
<protein>
    <submittedName>
        <fullName evidence="6">Site-specific integrase</fullName>
    </submittedName>
</protein>